<proteinExistence type="predicted"/>
<dbReference type="EMBL" id="OBMM01000001">
    <property type="protein sequence ID" value="SOB95056.1"/>
    <property type="molecule type" value="Genomic_DNA"/>
</dbReference>
<organism evidence="1 2">
    <name type="scientific">Thalassospira xiamenensis</name>
    <dbReference type="NCBI Taxonomy" id="220697"/>
    <lineage>
        <taxon>Bacteria</taxon>
        <taxon>Pseudomonadati</taxon>
        <taxon>Pseudomonadota</taxon>
        <taxon>Alphaproteobacteria</taxon>
        <taxon>Rhodospirillales</taxon>
        <taxon>Thalassospiraceae</taxon>
        <taxon>Thalassospira</taxon>
    </lineage>
</organism>
<dbReference type="PROSITE" id="PS51257">
    <property type="entry name" value="PROKAR_LIPOPROTEIN"/>
    <property type="match status" value="1"/>
</dbReference>
<dbReference type="SUPFAM" id="SSF82185">
    <property type="entry name" value="Histone H3 K4-specific methyltransferase SET7/9 N-terminal domain"/>
    <property type="match status" value="2"/>
</dbReference>
<dbReference type="RefSeq" id="WP_097050879.1">
    <property type="nucleotide sequence ID" value="NZ_OBMM01000001.1"/>
</dbReference>
<evidence type="ECO:0000313" key="1">
    <source>
        <dbReference type="EMBL" id="SOB95056.1"/>
    </source>
</evidence>
<protein>
    <recommendedName>
        <fullName evidence="3">Lipoprotein</fullName>
    </recommendedName>
</protein>
<accession>A0A285RLS4</accession>
<dbReference type="Proteomes" id="UP000219068">
    <property type="component" value="Unassembled WGS sequence"/>
</dbReference>
<reference evidence="1 2" key="1">
    <citation type="submission" date="2017-08" db="EMBL/GenBank/DDBJ databases">
        <authorList>
            <person name="de Groot N.N."/>
        </authorList>
    </citation>
    <scope>NUCLEOTIDE SEQUENCE [LARGE SCALE GENOMIC DNA]</scope>
    <source>
        <strain evidence="1 2">USBA 78</strain>
    </source>
</reference>
<sequence>MFKPVFAILSVAGVLALGGCETTVNDAYQSLSSEIILRGTNPYIEAPVLKDLEDRIKTIALAPNLDGAFYSTTFNPRNDAILANFDEMFSKDVMMEDITLARAGFDAAAATRYPVTGTQTGCAITDPSGYFVNGEGEPNRFDWEFVKGDCADGIAHGVGEARASGAEARFIGRFDQGVMLEGVFTMVQKDGDRVIQIGGVSAQNRIARLLNTEFRANGFQWHRYGDFDNDGKFSGFGANIWNYTNMMLVKAVGHFADGKLNGFAAQQDKRKVGEAEVWAVWIGTYADDKMDGVGAWTNGLSDLAVGEWKDGKQNGVAFGQYASYLDSYHEFYAGRYVDGKRHGPFKVLGQNAFVDDGYTVENYNHGEFVDDSDDGLDFGQVFALAAGTAVIGSSNISDISKVEIGGAFAADVLGGGGNSGNLQSLQQNYQLQQQNGQTGGATQVAAGTGVQAGGALKTYKATITCEQTGVTSQIDVPYRTEQCRIAAVDFATTYSCNKLDQERVTRNCQSACGHPQCLEQ</sequence>
<dbReference type="AlphaFoldDB" id="A0A285RLS4"/>
<evidence type="ECO:0008006" key="3">
    <source>
        <dbReference type="Google" id="ProtNLM"/>
    </source>
</evidence>
<evidence type="ECO:0000313" key="2">
    <source>
        <dbReference type="Proteomes" id="UP000219068"/>
    </source>
</evidence>
<gene>
    <name evidence="1" type="ORF">SAMN05428964_1011356</name>
</gene>
<name>A0A285RLS4_9PROT</name>